<gene>
    <name evidence="1" type="ORF">S12H4_46619</name>
</gene>
<dbReference type="EMBL" id="BARW01028947">
    <property type="protein sequence ID" value="GAJ04222.1"/>
    <property type="molecule type" value="Genomic_DNA"/>
</dbReference>
<sequence length="137" mass="16110">TNKDQWSDRLYRNRGSLIGAYYPGVDLARCDRTTCIRCPELPTCNKYIWPQYERKRESEIAKYREEDQKILTETKHRTAGEAFQFHVARAIEMKAEIVDEAGKYDTALIVYYLGVNRNDSQMIARVLRKLDRDEIGK</sequence>
<organism evidence="1">
    <name type="scientific">marine sediment metagenome</name>
    <dbReference type="NCBI Taxonomy" id="412755"/>
    <lineage>
        <taxon>unclassified sequences</taxon>
        <taxon>metagenomes</taxon>
        <taxon>ecological metagenomes</taxon>
    </lineage>
</organism>
<feature type="non-terminal residue" evidence="1">
    <location>
        <position position="1"/>
    </location>
</feature>
<name>X1UKT5_9ZZZZ</name>
<comment type="caution">
    <text evidence="1">The sequence shown here is derived from an EMBL/GenBank/DDBJ whole genome shotgun (WGS) entry which is preliminary data.</text>
</comment>
<protein>
    <submittedName>
        <fullName evidence="1">Uncharacterized protein</fullName>
    </submittedName>
</protein>
<proteinExistence type="predicted"/>
<reference evidence="1" key="1">
    <citation type="journal article" date="2014" name="Front. Microbiol.">
        <title>High frequency of phylogenetically diverse reductive dehalogenase-homologous genes in deep subseafloor sedimentary metagenomes.</title>
        <authorList>
            <person name="Kawai M."/>
            <person name="Futagami T."/>
            <person name="Toyoda A."/>
            <person name="Takaki Y."/>
            <person name="Nishi S."/>
            <person name="Hori S."/>
            <person name="Arai W."/>
            <person name="Tsubouchi T."/>
            <person name="Morono Y."/>
            <person name="Uchiyama I."/>
            <person name="Ito T."/>
            <person name="Fujiyama A."/>
            <person name="Inagaki F."/>
            <person name="Takami H."/>
        </authorList>
    </citation>
    <scope>NUCLEOTIDE SEQUENCE</scope>
    <source>
        <strain evidence="1">Expedition CK06-06</strain>
    </source>
</reference>
<dbReference type="AlphaFoldDB" id="X1UKT5"/>
<evidence type="ECO:0000313" key="1">
    <source>
        <dbReference type="EMBL" id="GAJ04222.1"/>
    </source>
</evidence>
<accession>X1UKT5</accession>